<evidence type="ECO:0000313" key="1">
    <source>
        <dbReference type="EMBL" id="UOE32848.1"/>
    </source>
</evidence>
<sequence length="174" mass="19944">MAKQVFNSKQIAPFLDKELQSFADEIKRFMIAQIEAQRQGRLLNDKSGFVGQSKVTFNTSGVVLSLPEQAIYIDQGRRPGLRRVPVDNIIRWLRRYRILGRDRTSGKFRRATEQSINSAAWAIQQAIFRHGIRAKPFINETLEYAEQIISQAVDKVLIPQIVGIVEISFNNNTR</sequence>
<proteinExistence type="predicted"/>
<gene>
    <name evidence="1" type="ORF">MTP16_17140</name>
</gene>
<protein>
    <submittedName>
        <fullName evidence="1">Uncharacterized protein</fullName>
    </submittedName>
</protein>
<evidence type="ECO:0000313" key="2">
    <source>
        <dbReference type="Proteomes" id="UP000831390"/>
    </source>
</evidence>
<keyword evidence="2" id="KW-1185">Reference proteome</keyword>
<name>A0ABY4B4Z6_9BACT</name>
<accession>A0ABY4B4Z6</accession>
<reference evidence="1 2" key="1">
    <citation type="submission" date="2022-03" db="EMBL/GenBank/DDBJ databases">
        <title>Hymenobactersp. isolated from the air.</title>
        <authorList>
            <person name="Won M."/>
            <person name="Kwon S.-W."/>
        </authorList>
    </citation>
    <scope>NUCLEOTIDE SEQUENCE [LARGE SCALE GENOMIC DNA]</scope>
    <source>
        <strain evidence="1 2">KACC 22596</strain>
    </source>
</reference>
<organism evidence="1 2">
    <name type="scientific">Hymenobacter monticola</name>
    <dbReference type="NCBI Taxonomy" id="1705399"/>
    <lineage>
        <taxon>Bacteria</taxon>
        <taxon>Pseudomonadati</taxon>
        <taxon>Bacteroidota</taxon>
        <taxon>Cytophagia</taxon>
        <taxon>Cytophagales</taxon>
        <taxon>Hymenobacteraceae</taxon>
        <taxon>Hymenobacter</taxon>
    </lineage>
</organism>
<dbReference type="RefSeq" id="WP_243512127.1">
    <property type="nucleotide sequence ID" value="NZ_CP094534.1"/>
</dbReference>
<dbReference type="EMBL" id="CP094534">
    <property type="protein sequence ID" value="UOE32848.1"/>
    <property type="molecule type" value="Genomic_DNA"/>
</dbReference>
<dbReference type="Proteomes" id="UP000831390">
    <property type="component" value="Chromosome"/>
</dbReference>